<feature type="transmembrane region" description="Helical" evidence="1">
    <location>
        <begin position="21"/>
        <end position="39"/>
    </location>
</feature>
<keyword evidence="1" id="KW-1133">Transmembrane helix</keyword>
<dbReference type="Pfam" id="PF26018">
    <property type="entry name" value="BSH_RND_rel"/>
    <property type="match status" value="1"/>
</dbReference>
<sequence length="461" mass="51560">MKKKNKKIVRYRKPLQFHFSTALFCVIFLYIVIVIVQYVRADKIQIYQVSQGKIANNRSFRGLILREEEVHTAGASGYVNYFVREGSKVRVGATVCTLDQDGQFSEKLAELVDDLNGLSKNDQTKLKEQLTSLSLSYRDDAFYQVAEAKLELESSIVDYLYMAAAEDMEQKDESSMFQKETAVSSGVITYRSDGMEALTAESVSPALFDESAYAQTAVKSGDQLQQGAPMYRLYTGRTWTVLFQMSAEDQAELADQKTLKIRFSDSGLETAGNFSVINDSEGNVYGQLILSNYATEYLTKRYLDIEILGKQVNGYQIPVSSVVTKDFFTVPENFLTRGGNSNAAGFYQKTYDSNGNESVQFVIPGFYAHKDGMYCISGAGLEAGSVLVKPDSNETYQLGQTVSMQGVYNVNKGYTQFDPIEILGQKEDFYIISPDTDYGVSIYDHIVLNGGLVERENQVIY</sequence>
<dbReference type="AlphaFoldDB" id="A0A4V2F5I4"/>
<accession>A0A4V2F5I4</accession>
<evidence type="ECO:0000259" key="2">
    <source>
        <dbReference type="Pfam" id="PF26018"/>
    </source>
</evidence>
<dbReference type="InterPro" id="IPR058709">
    <property type="entry name" value="BSH_RND-rel"/>
</dbReference>
<comment type="caution">
    <text evidence="3">The sequence shown here is derived from an EMBL/GenBank/DDBJ whole genome shotgun (WGS) entry which is preliminary data.</text>
</comment>
<gene>
    <name evidence="3" type="ORF">EV209_2674</name>
</gene>
<dbReference type="EMBL" id="SGXF01000006">
    <property type="protein sequence ID" value="RZS92929.1"/>
    <property type="molecule type" value="Genomic_DNA"/>
</dbReference>
<dbReference type="OrthoDB" id="1834786at2"/>
<evidence type="ECO:0000256" key="1">
    <source>
        <dbReference type="SAM" id="Phobius"/>
    </source>
</evidence>
<protein>
    <recommendedName>
        <fullName evidence="2">RND related barrel-sandwich hybrid domain-containing protein</fullName>
    </recommendedName>
</protein>
<keyword evidence="1" id="KW-0472">Membrane</keyword>
<feature type="domain" description="RND related barrel-sandwich hybrid" evidence="2">
    <location>
        <begin position="68"/>
        <end position="203"/>
    </location>
</feature>
<evidence type="ECO:0000313" key="3">
    <source>
        <dbReference type="EMBL" id="RZS92929.1"/>
    </source>
</evidence>
<proteinExistence type="predicted"/>
<reference evidence="3 4" key="1">
    <citation type="submission" date="2019-02" db="EMBL/GenBank/DDBJ databases">
        <title>Genomic Encyclopedia of Type Strains, Phase IV (KMG-IV): sequencing the most valuable type-strain genomes for metagenomic binning, comparative biology and taxonomic classification.</title>
        <authorList>
            <person name="Goeker M."/>
        </authorList>
    </citation>
    <scope>NUCLEOTIDE SEQUENCE [LARGE SCALE GENOMIC DNA]</scope>
    <source>
        <strain evidence="3 4">DSM 29486</strain>
    </source>
</reference>
<keyword evidence="4" id="KW-1185">Reference proteome</keyword>
<evidence type="ECO:0000313" key="4">
    <source>
        <dbReference type="Proteomes" id="UP000292927"/>
    </source>
</evidence>
<organism evidence="3 4">
    <name type="scientific">Cuneatibacter caecimuris</name>
    <dbReference type="NCBI Taxonomy" id="1796618"/>
    <lineage>
        <taxon>Bacteria</taxon>
        <taxon>Bacillati</taxon>
        <taxon>Bacillota</taxon>
        <taxon>Clostridia</taxon>
        <taxon>Lachnospirales</taxon>
        <taxon>Lachnospiraceae</taxon>
        <taxon>Cuneatibacter</taxon>
    </lineage>
</organism>
<name>A0A4V2F5I4_9FIRM</name>
<dbReference type="RefSeq" id="WP_130435931.1">
    <property type="nucleotide sequence ID" value="NZ_SGXF01000006.1"/>
</dbReference>
<dbReference type="Proteomes" id="UP000292927">
    <property type="component" value="Unassembled WGS sequence"/>
</dbReference>
<keyword evidence="1" id="KW-0812">Transmembrane</keyword>